<evidence type="ECO:0000259" key="4">
    <source>
        <dbReference type="Pfam" id="PF20990"/>
    </source>
</evidence>
<accession>A0ABW5GKY0</accession>
<organism evidence="5 6">
    <name type="scientific">Amycolatopsis samaneae</name>
    <dbReference type="NCBI Taxonomy" id="664691"/>
    <lineage>
        <taxon>Bacteria</taxon>
        <taxon>Bacillati</taxon>
        <taxon>Actinomycetota</taxon>
        <taxon>Actinomycetes</taxon>
        <taxon>Pseudonocardiales</taxon>
        <taxon>Pseudonocardiaceae</taxon>
        <taxon>Amycolatopsis</taxon>
    </lineage>
</organism>
<dbReference type="RefSeq" id="WP_345404444.1">
    <property type="nucleotide sequence ID" value="NZ_BAABHG010000016.1"/>
</dbReference>
<evidence type="ECO:0000256" key="1">
    <source>
        <dbReference type="SAM" id="MobiDB-lite"/>
    </source>
</evidence>
<evidence type="ECO:0000256" key="3">
    <source>
        <dbReference type="SAM" id="SignalP"/>
    </source>
</evidence>
<feature type="domain" description="Predicted membrane protein YciQ-like C-terminal" evidence="4">
    <location>
        <begin position="307"/>
        <end position="530"/>
    </location>
</feature>
<dbReference type="InterPro" id="IPR048389">
    <property type="entry name" value="YciQ-like_C"/>
</dbReference>
<gene>
    <name evidence="5" type="ORF">ACFSYJ_22955</name>
</gene>
<feature type="transmembrane region" description="Helical" evidence="2">
    <location>
        <begin position="429"/>
        <end position="447"/>
    </location>
</feature>
<evidence type="ECO:0000256" key="2">
    <source>
        <dbReference type="SAM" id="Phobius"/>
    </source>
</evidence>
<feature type="signal peptide" evidence="3">
    <location>
        <begin position="1"/>
        <end position="25"/>
    </location>
</feature>
<feature type="chain" id="PRO_5047344857" evidence="3">
    <location>
        <begin position="26"/>
        <end position="588"/>
    </location>
</feature>
<sequence length="588" mass="61968">MLRNWGVAFALAAGAVLAGAGPAAAQEPDGPSAGPTMPNLPADQVQKPQLAGGNVPGLDQPPPNGTVADVALKLLRDGAVSVTEKVTVPGGQQVVSRVPLRVSASDDQDRVFAVRDVKAEGAATAEATGDQLVLTFRGGEATVTYTVDGAVADVGGQQQFRWQAASGFDGPVARLTASFIAPVPRLSPIDCFSGPLGSSQRCTLAELDHTGVVRVEQNDVRPGDRVDLLVGLPPDTVPVTAKFAEIGLLANAFALTPLTGIVFAVLVLLLIAGAVYVWRQRKRDAGALTTGAGPVEVLLREGDRVYFASPDGVLPGQVGTVVDESVDVVDISATVVDLAVRNYLWLAEVPGPDGPDWQLSRRNPPDEHLHDFERAVYETLLPEGTDAVLLSQLRSRGGLDLRRISDAMYRDVVSKRWFSRRPDLSRTKLTWLGAGVFGLGLVATAVLTFTLGYALVGVAVALAGLAIAAGAGLLPSRTARGRALVGQVRGLLDYLHTARAEDIPAADREMVFSRSLPYAVVLGDTERWLGTFAGLNPGADGAAGLYWFGGLESERDLRRFGTHFPSFLTALDGLLTESGQFRAPAKTR</sequence>
<comment type="caution">
    <text evidence="5">The sequence shown here is derived from an EMBL/GenBank/DDBJ whole genome shotgun (WGS) entry which is preliminary data.</text>
</comment>
<evidence type="ECO:0000313" key="6">
    <source>
        <dbReference type="Proteomes" id="UP001597419"/>
    </source>
</evidence>
<dbReference type="EMBL" id="JBHUKU010000013">
    <property type="protein sequence ID" value="MFD2461483.1"/>
    <property type="molecule type" value="Genomic_DNA"/>
</dbReference>
<reference evidence="6" key="1">
    <citation type="journal article" date="2019" name="Int. J. Syst. Evol. Microbiol.">
        <title>The Global Catalogue of Microorganisms (GCM) 10K type strain sequencing project: providing services to taxonomists for standard genome sequencing and annotation.</title>
        <authorList>
            <consortium name="The Broad Institute Genomics Platform"/>
            <consortium name="The Broad Institute Genome Sequencing Center for Infectious Disease"/>
            <person name="Wu L."/>
            <person name="Ma J."/>
        </authorList>
    </citation>
    <scope>NUCLEOTIDE SEQUENCE [LARGE SCALE GENOMIC DNA]</scope>
    <source>
        <strain evidence="6">CGMCC 4.7643</strain>
    </source>
</reference>
<feature type="transmembrane region" description="Helical" evidence="2">
    <location>
        <begin position="453"/>
        <end position="474"/>
    </location>
</feature>
<name>A0ABW5GKY0_9PSEU</name>
<dbReference type="Proteomes" id="UP001597419">
    <property type="component" value="Unassembled WGS sequence"/>
</dbReference>
<keyword evidence="6" id="KW-1185">Reference proteome</keyword>
<protein>
    <submittedName>
        <fullName evidence="5">DUF2207 family protein</fullName>
    </submittedName>
</protein>
<dbReference type="Pfam" id="PF20990">
    <property type="entry name" value="DUF2207_C"/>
    <property type="match status" value="1"/>
</dbReference>
<keyword evidence="2" id="KW-0812">Transmembrane</keyword>
<feature type="transmembrane region" description="Helical" evidence="2">
    <location>
        <begin position="258"/>
        <end position="278"/>
    </location>
</feature>
<keyword evidence="3" id="KW-0732">Signal</keyword>
<feature type="region of interest" description="Disordered" evidence="1">
    <location>
        <begin position="22"/>
        <end position="66"/>
    </location>
</feature>
<proteinExistence type="predicted"/>
<keyword evidence="2" id="KW-0472">Membrane</keyword>
<keyword evidence="2" id="KW-1133">Transmembrane helix</keyword>
<evidence type="ECO:0000313" key="5">
    <source>
        <dbReference type="EMBL" id="MFD2461483.1"/>
    </source>
</evidence>